<evidence type="ECO:0000313" key="2">
    <source>
        <dbReference type="EMBL" id="QTD54233.1"/>
    </source>
</evidence>
<dbReference type="Proteomes" id="UP000663929">
    <property type="component" value="Chromosome"/>
</dbReference>
<dbReference type="KEGG" id="scor:J3U87_17450"/>
<dbReference type="EMBL" id="CP071793">
    <property type="protein sequence ID" value="QTD54233.1"/>
    <property type="molecule type" value="Genomic_DNA"/>
</dbReference>
<dbReference type="CDD" id="cd02440">
    <property type="entry name" value="AdoMet_MTases"/>
    <property type="match status" value="1"/>
</dbReference>
<dbReference type="AlphaFoldDB" id="A0A8A4TXM3"/>
<keyword evidence="2" id="KW-0808">Transferase</keyword>
<evidence type="ECO:0000259" key="1">
    <source>
        <dbReference type="Pfam" id="PF13847"/>
    </source>
</evidence>
<dbReference type="PANTHER" id="PTHR43861:SF1">
    <property type="entry name" value="TRANS-ACONITATE 2-METHYLTRANSFERASE"/>
    <property type="match status" value="1"/>
</dbReference>
<organism evidence="2 3">
    <name type="scientific">Sulfidibacter corallicola</name>
    <dbReference type="NCBI Taxonomy" id="2818388"/>
    <lineage>
        <taxon>Bacteria</taxon>
        <taxon>Pseudomonadati</taxon>
        <taxon>Acidobacteriota</taxon>
        <taxon>Holophagae</taxon>
        <taxon>Acanthopleuribacterales</taxon>
        <taxon>Acanthopleuribacteraceae</taxon>
        <taxon>Sulfidibacter</taxon>
    </lineage>
</organism>
<reference evidence="2" key="1">
    <citation type="submission" date="2021-03" db="EMBL/GenBank/DDBJ databases">
        <title>Acanthopleuribacteraceae sp. M133.</title>
        <authorList>
            <person name="Wang G."/>
        </authorList>
    </citation>
    <scope>NUCLEOTIDE SEQUENCE</scope>
    <source>
        <strain evidence="2">M133</strain>
    </source>
</reference>
<keyword evidence="2" id="KW-0489">Methyltransferase</keyword>
<dbReference type="GO" id="GO:0008168">
    <property type="term" value="F:methyltransferase activity"/>
    <property type="evidence" value="ECO:0007669"/>
    <property type="project" value="UniProtKB-KW"/>
</dbReference>
<evidence type="ECO:0000313" key="3">
    <source>
        <dbReference type="Proteomes" id="UP000663929"/>
    </source>
</evidence>
<name>A0A8A4TXM3_SULCO</name>
<keyword evidence="3" id="KW-1185">Reference proteome</keyword>
<protein>
    <submittedName>
        <fullName evidence="2">Class I SAM-dependent methyltransferase</fullName>
    </submittedName>
</protein>
<dbReference type="PANTHER" id="PTHR43861">
    <property type="entry name" value="TRANS-ACONITATE 2-METHYLTRANSFERASE-RELATED"/>
    <property type="match status" value="1"/>
</dbReference>
<accession>A0A8A4TXM3</accession>
<dbReference type="SUPFAM" id="SSF53335">
    <property type="entry name" value="S-adenosyl-L-methionine-dependent methyltransferases"/>
    <property type="match status" value="1"/>
</dbReference>
<gene>
    <name evidence="2" type="ORF">J3U87_17450</name>
</gene>
<dbReference type="Pfam" id="PF13847">
    <property type="entry name" value="Methyltransf_31"/>
    <property type="match status" value="1"/>
</dbReference>
<dbReference type="GO" id="GO:0032259">
    <property type="term" value="P:methylation"/>
    <property type="evidence" value="ECO:0007669"/>
    <property type="project" value="UniProtKB-KW"/>
</dbReference>
<dbReference type="Gene3D" id="3.40.50.150">
    <property type="entry name" value="Vaccinia Virus protein VP39"/>
    <property type="match status" value="1"/>
</dbReference>
<feature type="domain" description="Methyltransferase" evidence="1">
    <location>
        <begin position="38"/>
        <end position="147"/>
    </location>
</feature>
<proteinExistence type="predicted"/>
<dbReference type="InterPro" id="IPR029063">
    <property type="entry name" value="SAM-dependent_MTases_sf"/>
</dbReference>
<dbReference type="InterPro" id="IPR025714">
    <property type="entry name" value="Methyltranfer_dom"/>
</dbReference>
<sequence>MNKPEAFWDKASKNYDKTEERFEYIHNKTKENTEKYLNDHDIVLDYGCGTGTKSCELASQAKEIHAIDISSKMIKIAKNKATVCKVKNVNFTQTDIFDKKFKNQTFDVILAFNMLHTVPNPQSVMQRIHELLKPDGLFISATPCLQEKKSLLVTIQIQFVRVLCAMGLIPIPIRRLKSPELDHLITSESFQIIETEKIYKEASSYFIASKKTYKPQLNAHSHDFEH</sequence>
<dbReference type="RefSeq" id="WP_237384330.1">
    <property type="nucleotide sequence ID" value="NZ_CP071793.1"/>
</dbReference>